<organism evidence="2 3">
    <name type="scientific">Pseudomonas frederiksbergensis</name>
    <dbReference type="NCBI Taxonomy" id="104087"/>
    <lineage>
        <taxon>Bacteria</taxon>
        <taxon>Pseudomonadati</taxon>
        <taxon>Pseudomonadota</taxon>
        <taxon>Gammaproteobacteria</taxon>
        <taxon>Pseudomonadales</taxon>
        <taxon>Pseudomonadaceae</taxon>
        <taxon>Pseudomonas</taxon>
    </lineage>
</organism>
<accession>A0A0B1ZAZ1</accession>
<evidence type="ECO:0000313" key="2">
    <source>
        <dbReference type="EMBL" id="KHK66396.1"/>
    </source>
</evidence>
<name>A0A0B1ZAZ1_9PSED</name>
<dbReference type="OrthoDB" id="5197788at2"/>
<protein>
    <submittedName>
        <fullName evidence="2">Acetyltransferase</fullName>
    </submittedName>
</protein>
<dbReference type="Pfam" id="PF13508">
    <property type="entry name" value="Acetyltransf_7"/>
    <property type="match status" value="1"/>
</dbReference>
<dbReference type="NCBIfam" id="NF040501">
    <property type="entry name" value="resist_ArsN2"/>
    <property type="match status" value="1"/>
</dbReference>
<dbReference type="InterPro" id="IPR016181">
    <property type="entry name" value="Acyl_CoA_acyltransferase"/>
</dbReference>
<keyword evidence="2" id="KW-0808">Transferase</keyword>
<dbReference type="RefSeq" id="WP_039588457.1">
    <property type="nucleotide sequence ID" value="NZ_CP142104.1"/>
</dbReference>
<comment type="caution">
    <text evidence="2">The sequence shown here is derived from an EMBL/GenBank/DDBJ whole genome shotgun (WGS) entry which is preliminary data.</text>
</comment>
<gene>
    <name evidence="2" type="ORF">JZ00_00755</name>
</gene>
<evidence type="ECO:0000259" key="1">
    <source>
        <dbReference type="PROSITE" id="PS51186"/>
    </source>
</evidence>
<dbReference type="CDD" id="cd04301">
    <property type="entry name" value="NAT_SF"/>
    <property type="match status" value="1"/>
</dbReference>
<dbReference type="AlphaFoldDB" id="A0A0B1ZAZ1"/>
<proteinExistence type="predicted"/>
<dbReference type="InterPro" id="IPR000182">
    <property type="entry name" value="GNAT_dom"/>
</dbReference>
<dbReference type="Proteomes" id="UP000030949">
    <property type="component" value="Unassembled WGS sequence"/>
</dbReference>
<sequence length="149" mass="16104">MEGQTTIQATLAVGAQLERLRNALESEKLPTADIELPDRTFFEFTLGGNIVGWGGFETYGADALLRSLVVERAYRSKGVGTSLLNVLEVKAAELGIIRLHLLTTSASSFFEQMGYESLPRGAAPSLISLTEQFKGLCPGSACYMSKALR</sequence>
<evidence type="ECO:0000313" key="3">
    <source>
        <dbReference type="Proteomes" id="UP000030949"/>
    </source>
</evidence>
<reference evidence="3" key="1">
    <citation type="submission" date="2015-03" db="EMBL/GenBank/DDBJ databases">
        <title>Pseudomonas frederiksbergensis hydrocarbon degrader.</title>
        <authorList>
            <person name="Brown L.M."/>
            <person name="Ruiz O.N."/>
            <person name="Mueller S."/>
            <person name="Gunasekera T.S."/>
        </authorList>
    </citation>
    <scope>NUCLEOTIDE SEQUENCE [LARGE SCALE GENOMIC DNA]</scope>
    <source>
        <strain evidence="3">SI8</strain>
    </source>
</reference>
<dbReference type="PROSITE" id="PS51186">
    <property type="entry name" value="GNAT"/>
    <property type="match status" value="1"/>
</dbReference>
<dbReference type="Gene3D" id="3.40.630.30">
    <property type="match status" value="1"/>
</dbReference>
<dbReference type="SUPFAM" id="SSF55729">
    <property type="entry name" value="Acyl-CoA N-acyltransferases (Nat)"/>
    <property type="match status" value="1"/>
</dbReference>
<dbReference type="EMBL" id="JQGJ01000001">
    <property type="protein sequence ID" value="KHK66396.1"/>
    <property type="molecule type" value="Genomic_DNA"/>
</dbReference>
<dbReference type="GO" id="GO:0016747">
    <property type="term" value="F:acyltransferase activity, transferring groups other than amino-acyl groups"/>
    <property type="evidence" value="ECO:0007669"/>
    <property type="project" value="InterPro"/>
</dbReference>
<feature type="domain" description="N-acetyltransferase" evidence="1">
    <location>
        <begin position="4"/>
        <end position="149"/>
    </location>
</feature>